<dbReference type="PIRSF" id="PIRSF002889">
    <property type="entry name" value="Rod_FlgB"/>
    <property type="match status" value="1"/>
</dbReference>
<feature type="domain" description="Flagellar basal body rod protein N-terminal" evidence="7">
    <location>
        <begin position="20"/>
        <end position="38"/>
    </location>
</feature>
<comment type="subcellular location">
    <subcellularLocation>
        <location evidence="1 6">Bacterial flagellum basal body</location>
    </subcellularLocation>
</comment>
<evidence type="ECO:0000256" key="3">
    <source>
        <dbReference type="ARBA" id="ARBA00014376"/>
    </source>
</evidence>
<evidence type="ECO:0000256" key="1">
    <source>
        <dbReference type="ARBA" id="ARBA00004117"/>
    </source>
</evidence>
<evidence type="ECO:0000313" key="8">
    <source>
        <dbReference type="EMBL" id="SPH19346.1"/>
    </source>
</evidence>
<dbReference type="OrthoDB" id="9788334at2"/>
<dbReference type="AlphaFoldDB" id="A0A2R8B8F9"/>
<evidence type="ECO:0000313" key="9">
    <source>
        <dbReference type="Proteomes" id="UP000244880"/>
    </source>
</evidence>
<comment type="subunit">
    <text evidence="6">The basal body constitutes a major portion of the flagellar organelle and consists of a number of rings mounted on a central rod.</text>
</comment>
<name>A0A2R8B8F9_9RHOB</name>
<proteinExistence type="inferred from homology"/>
<evidence type="ECO:0000256" key="4">
    <source>
        <dbReference type="ARBA" id="ARBA00023143"/>
    </source>
</evidence>
<dbReference type="Proteomes" id="UP000244880">
    <property type="component" value="Unassembled WGS sequence"/>
</dbReference>
<protein>
    <recommendedName>
        <fullName evidence="3 6">Flagellar basal body rod protein FlgB</fullName>
    </recommendedName>
</protein>
<sequence>MFENLDVFKIAHAMASHAGQRQAIISQNVANADTPGFKSMDLPDFKSSYTGENQTGLQKATRDKHLHGTHSGIALNAFEEKSIASPDGNSVSIETEMLKATEVSRQHNRALAIYKSSLDILHKSLGRR</sequence>
<comment type="similarity">
    <text evidence="2 6">Belongs to the flagella basal body rod proteins family.</text>
</comment>
<dbReference type="NCBIfam" id="NF009270">
    <property type="entry name" value="PRK12627.1"/>
    <property type="match status" value="1"/>
</dbReference>
<dbReference type="GO" id="GO:0030694">
    <property type="term" value="C:bacterial-type flagellum basal body, rod"/>
    <property type="evidence" value="ECO:0007669"/>
    <property type="project" value="InterPro"/>
</dbReference>
<dbReference type="InterPro" id="IPR006300">
    <property type="entry name" value="FlgB"/>
</dbReference>
<comment type="function">
    <text evidence="5 6">Structural component of flagellum, the bacterial motility apparatus. Part of the rod structure of flagellar basal body.</text>
</comment>
<dbReference type="EMBL" id="OMOR01000001">
    <property type="protein sequence ID" value="SPH19346.1"/>
    <property type="molecule type" value="Genomic_DNA"/>
</dbReference>
<gene>
    <name evidence="8" type="ORF">ASD8599_00071</name>
</gene>
<dbReference type="RefSeq" id="WP_108829927.1">
    <property type="nucleotide sequence ID" value="NZ_OMOR01000001.1"/>
</dbReference>
<evidence type="ECO:0000256" key="5">
    <source>
        <dbReference type="ARBA" id="ARBA00024934"/>
    </source>
</evidence>
<dbReference type="InterPro" id="IPR001444">
    <property type="entry name" value="Flag_bb_rod_N"/>
</dbReference>
<accession>A0A2R8B8F9</accession>
<evidence type="ECO:0000256" key="2">
    <source>
        <dbReference type="ARBA" id="ARBA00009677"/>
    </source>
</evidence>
<keyword evidence="9" id="KW-1185">Reference proteome</keyword>
<organism evidence="8 9">
    <name type="scientific">Ascidiaceihabitans donghaensis</name>
    <dbReference type="NCBI Taxonomy" id="1510460"/>
    <lineage>
        <taxon>Bacteria</taxon>
        <taxon>Pseudomonadati</taxon>
        <taxon>Pseudomonadota</taxon>
        <taxon>Alphaproteobacteria</taxon>
        <taxon>Rhodobacterales</taxon>
        <taxon>Paracoccaceae</taxon>
        <taxon>Ascidiaceihabitans</taxon>
    </lineage>
</organism>
<dbReference type="GO" id="GO:0071973">
    <property type="term" value="P:bacterial-type flagellum-dependent cell motility"/>
    <property type="evidence" value="ECO:0007669"/>
    <property type="project" value="InterPro"/>
</dbReference>
<evidence type="ECO:0000256" key="6">
    <source>
        <dbReference type="PIRNR" id="PIRNR002889"/>
    </source>
</evidence>
<dbReference type="Pfam" id="PF00460">
    <property type="entry name" value="Flg_bb_rod"/>
    <property type="match status" value="1"/>
</dbReference>
<evidence type="ECO:0000259" key="7">
    <source>
        <dbReference type="Pfam" id="PF00460"/>
    </source>
</evidence>
<keyword evidence="4 6" id="KW-0975">Bacterial flagellum</keyword>
<reference evidence="8 9" key="1">
    <citation type="submission" date="2018-03" db="EMBL/GenBank/DDBJ databases">
        <authorList>
            <person name="Keele B.F."/>
        </authorList>
    </citation>
    <scope>NUCLEOTIDE SEQUENCE [LARGE SCALE GENOMIC DNA]</scope>
    <source>
        <strain evidence="8 9">CECT 8599</strain>
    </source>
</reference>